<dbReference type="NCBIfam" id="TIGR00254">
    <property type="entry name" value="GGDEF"/>
    <property type="match status" value="1"/>
</dbReference>
<feature type="domain" description="GGDEF" evidence="2">
    <location>
        <begin position="307"/>
        <end position="436"/>
    </location>
</feature>
<reference evidence="3 4" key="1">
    <citation type="submission" date="2019-02" db="EMBL/GenBank/DDBJ databases">
        <title>Complete Genome Sequence and Methylome Analysis of free living Spirochaetas.</title>
        <authorList>
            <person name="Fomenkov A."/>
            <person name="Dubinina G."/>
            <person name="Leshcheva N."/>
            <person name="Mikheeva N."/>
            <person name="Grabovich M."/>
            <person name="Vincze T."/>
            <person name="Roberts R.J."/>
        </authorList>
    </citation>
    <scope>NUCLEOTIDE SEQUENCE [LARGE SCALE GENOMIC DNA]</scope>
    <source>
        <strain evidence="3 4">K2</strain>
    </source>
</reference>
<dbReference type="NCBIfam" id="TIGR00229">
    <property type="entry name" value="sensory_box"/>
    <property type="match status" value="2"/>
</dbReference>
<dbReference type="InterPro" id="IPR000014">
    <property type="entry name" value="PAS"/>
</dbReference>
<organism evidence="3 4">
    <name type="scientific">Oceanispirochaeta crateris</name>
    <dbReference type="NCBI Taxonomy" id="2518645"/>
    <lineage>
        <taxon>Bacteria</taxon>
        <taxon>Pseudomonadati</taxon>
        <taxon>Spirochaetota</taxon>
        <taxon>Spirochaetia</taxon>
        <taxon>Spirochaetales</taxon>
        <taxon>Spirochaetaceae</taxon>
        <taxon>Oceanispirochaeta</taxon>
    </lineage>
</organism>
<accession>A0A5C1QMZ6</accession>
<dbReference type="SMART" id="SM00267">
    <property type="entry name" value="GGDEF"/>
    <property type="match status" value="1"/>
</dbReference>
<dbReference type="Pfam" id="PF13426">
    <property type="entry name" value="PAS_9"/>
    <property type="match status" value="2"/>
</dbReference>
<dbReference type="Gene3D" id="3.30.70.270">
    <property type="match status" value="1"/>
</dbReference>
<gene>
    <name evidence="3" type="ORF">EXM22_07945</name>
</gene>
<evidence type="ECO:0000259" key="2">
    <source>
        <dbReference type="PROSITE" id="PS50887"/>
    </source>
</evidence>
<dbReference type="AlphaFoldDB" id="A0A5C1QMZ6"/>
<dbReference type="PROSITE" id="PS50113">
    <property type="entry name" value="PAC"/>
    <property type="match status" value="1"/>
</dbReference>
<dbReference type="InterPro" id="IPR052163">
    <property type="entry name" value="DGC-Regulatory_Protein"/>
</dbReference>
<dbReference type="PANTHER" id="PTHR46663:SF4">
    <property type="entry name" value="DIGUANYLATE CYCLASE DGCT-RELATED"/>
    <property type="match status" value="1"/>
</dbReference>
<dbReference type="EMBL" id="CP036150">
    <property type="protein sequence ID" value="QEN07924.1"/>
    <property type="molecule type" value="Genomic_DNA"/>
</dbReference>
<dbReference type="SUPFAM" id="SSF55785">
    <property type="entry name" value="PYP-like sensor domain (PAS domain)"/>
    <property type="match status" value="2"/>
</dbReference>
<dbReference type="InterPro" id="IPR043128">
    <property type="entry name" value="Rev_trsase/Diguanyl_cyclase"/>
</dbReference>
<dbReference type="InterPro" id="IPR035965">
    <property type="entry name" value="PAS-like_dom_sf"/>
</dbReference>
<dbReference type="SMART" id="SM00091">
    <property type="entry name" value="PAS"/>
    <property type="match status" value="2"/>
</dbReference>
<dbReference type="Proteomes" id="UP000324209">
    <property type="component" value="Chromosome"/>
</dbReference>
<dbReference type="InterPro" id="IPR000700">
    <property type="entry name" value="PAS-assoc_C"/>
</dbReference>
<sequence length="436" mass="49848">MNPSRLGKLIKHKNILQTELIKLEQYKERLKFLEENSFEAITVYDSNLICIDTNFQSTNLFQYTRDEIIGMNGLDFFEASSRQTAINSVEAKNNMPYEALMRRKDGSIFPGLIQGSTIVLKGKKIRVSTCRDISDYKKIEREAEKNRDELETIFNNSQVGIVMLKGDRTIQRGNLAVAKIFGFDSPEEIVGKSIREFHLKDSDFIKFGKFYDTVLHKNETIKIDYKFKKKDGSVIWASLSGSVVDKNTPPDFDKGVVWILDDITSRKETEEKLLNLTRVDYLTGISNRRYFMELGNREIGVQKRYKQTLSLLMLDIDNFKKVYDTYGHSCGDRSIQFVCDLCKKNIRENDILGRLGGEEFAIILLNADHEKAFSIAERIRTELEEASSSNSHSIPPLTISIGLKSIDGESLETALDKVDKLLYKAKMNGKNQTCSE</sequence>
<proteinExistence type="predicted"/>
<dbReference type="InterPro" id="IPR001610">
    <property type="entry name" value="PAC"/>
</dbReference>
<evidence type="ECO:0000259" key="1">
    <source>
        <dbReference type="PROSITE" id="PS50113"/>
    </source>
</evidence>
<evidence type="ECO:0000313" key="3">
    <source>
        <dbReference type="EMBL" id="QEN07924.1"/>
    </source>
</evidence>
<dbReference type="Gene3D" id="3.30.450.20">
    <property type="entry name" value="PAS domain"/>
    <property type="match status" value="2"/>
</dbReference>
<dbReference type="SUPFAM" id="SSF55073">
    <property type="entry name" value="Nucleotide cyclase"/>
    <property type="match status" value="1"/>
</dbReference>
<dbReference type="InterPro" id="IPR000160">
    <property type="entry name" value="GGDEF_dom"/>
</dbReference>
<dbReference type="InterPro" id="IPR029787">
    <property type="entry name" value="Nucleotide_cyclase"/>
</dbReference>
<dbReference type="Pfam" id="PF00990">
    <property type="entry name" value="GGDEF"/>
    <property type="match status" value="1"/>
</dbReference>
<protein>
    <submittedName>
        <fullName evidence="3">Diguanylate cyclase</fullName>
    </submittedName>
</protein>
<dbReference type="CDD" id="cd00130">
    <property type="entry name" value="PAS"/>
    <property type="match status" value="2"/>
</dbReference>
<dbReference type="GO" id="GO:0003824">
    <property type="term" value="F:catalytic activity"/>
    <property type="evidence" value="ECO:0007669"/>
    <property type="project" value="UniProtKB-ARBA"/>
</dbReference>
<dbReference type="CDD" id="cd01949">
    <property type="entry name" value="GGDEF"/>
    <property type="match status" value="1"/>
</dbReference>
<feature type="domain" description="PAC" evidence="1">
    <location>
        <begin position="221"/>
        <end position="275"/>
    </location>
</feature>
<name>A0A5C1QMZ6_9SPIO</name>
<dbReference type="PROSITE" id="PS50887">
    <property type="entry name" value="GGDEF"/>
    <property type="match status" value="1"/>
</dbReference>
<dbReference type="SMART" id="SM00086">
    <property type="entry name" value="PAC"/>
    <property type="match status" value="2"/>
</dbReference>
<evidence type="ECO:0000313" key="4">
    <source>
        <dbReference type="Proteomes" id="UP000324209"/>
    </source>
</evidence>
<keyword evidence="4" id="KW-1185">Reference proteome</keyword>
<dbReference type="OrthoDB" id="9805474at2"/>
<dbReference type="FunFam" id="3.30.70.270:FF:000001">
    <property type="entry name" value="Diguanylate cyclase domain protein"/>
    <property type="match status" value="1"/>
</dbReference>
<dbReference type="PANTHER" id="PTHR46663">
    <property type="entry name" value="DIGUANYLATE CYCLASE DGCT-RELATED"/>
    <property type="match status" value="1"/>
</dbReference>
<dbReference type="KEGG" id="ock:EXM22_07945"/>